<proteinExistence type="predicted"/>
<dbReference type="AlphaFoldDB" id="A0A1B7N7E8"/>
<evidence type="ECO:0000313" key="2">
    <source>
        <dbReference type="Proteomes" id="UP000092154"/>
    </source>
</evidence>
<dbReference type="EMBL" id="KV448200">
    <property type="protein sequence ID" value="OAX40784.1"/>
    <property type="molecule type" value="Genomic_DNA"/>
</dbReference>
<dbReference type="Proteomes" id="UP000092154">
    <property type="component" value="Unassembled WGS sequence"/>
</dbReference>
<organism evidence="1 2">
    <name type="scientific">Rhizopogon vinicolor AM-OR11-026</name>
    <dbReference type="NCBI Taxonomy" id="1314800"/>
    <lineage>
        <taxon>Eukaryota</taxon>
        <taxon>Fungi</taxon>
        <taxon>Dikarya</taxon>
        <taxon>Basidiomycota</taxon>
        <taxon>Agaricomycotina</taxon>
        <taxon>Agaricomycetes</taxon>
        <taxon>Agaricomycetidae</taxon>
        <taxon>Boletales</taxon>
        <taxon>Suillineae</taxon>
        <taxon>Rhizopogonaceae</taxon>
        <taxon>Rhizopogon</taxon>
    </lineage>
</organism>
<accession>A0A1B7N7E8</accession>
<dbReference type="OrthoDB" id="5392263at2759"/>
<protein>
    <submittedName>
        <fullName evidence="1">Uncharacterized protein</fullName>
    </submittedName>
</protein>
<evidence type="ECO:0000313" key="1">
    <source>
        <dbReference type="EMBL" id="OAX40784.1"/>
    </source>
</evidence>
<keyword evidence="2" id="KW-1185">Reference proteome</keyword>
<sequence>MTAHHESTLGGHLENNGNSTYLRWKWHLYCEVYLRGRGNGAKALSRYLVHAVERVAAANLTRTQCLNTIQVVQNANVTHDLTGLLNGDGQPVSDVSDAKAISYWLCASASLLCSLLFPSNGAASVDPHYSGIFARAATDGQTVGYRKLLRSFPGDRGAAHAVIIKIAVEAAQAKSAWIGALVMAHSTFAVSRL</sequence>
<reference evidence="1 2" key="1">
    <citation type="submission" date="2016-06" db="EMBL/GenBank/DDBJ databases">
        <title>Comparative genomics of the ectomycorrhizal sister species Rhizopogon vinicolor and Rhizopogon vesiculosus (Basidiomycota: Boletales) reveals a divergence of the mating type B locus.</title>
        <authorList>
            <consortium name="DOE Joint Genome Institute"/>
            <person name="Mujic A.B."/>
            <person name="Kuo A."/>
            <person name="Tritt A."/>
            <person name="Lipzen A."/>
            <person name="Chen C."/>
            <person name="Johnson J."/>
            <person name="Sharma A."/>
            <person name="Barry K."/>
            <person name="Grigoriev I.V."/>
            <person name="Spatafora J.W."/>
        </authorList>
    </citation>
    <scope>NUCLEOTIDE SEQUENCE [LARGE SCALE GENOMIC DNA]</scope>
    <source>
        <strain evidence="1 2">AM-OR11-026</strain>
    </source>
</reference>
<name>A0A1B7N7E8_9AGAM</name>
<gene>
    <name evidence="1" type="ORF">K503DRAFT_855107</name>
</gene>
<dbReference type="InParanoid" id="A0A1B7N7E8"/>